<gene>
    <name evidence="1" type="ORF">N5I32_19000</name>
</gene>
<dbReference type="Proteomes" id="UP001205601">
    <property type="component" value="Unassembled WGS sequence"/>
</dbReference>
<evidence type="ECO:0008006" key="3">
    <source>
        <dbReference type="Google" id="ProtNLM"/>
    </source>
</evidence>
<sequence length="154" mass="16471">MTDLRALVRELLSEEIAAIRAELLGGLQVERVRVNSGADLTDFAQSVARRAQDPAFAAALRDGRLRFELDGPGYSAPAPAPAAARIPVAAQPMALVTTVPAAVPELRKGLITERDIAGIAEGETRLRLTKSARLTPLAGDEARRRGIRIERTLA</sequence>
<accession>A0ABT2NVT0</accession>
<name>A0ABT2NVT0_9RHOB</name>
<dbReference type="RefSeq" id="WP_261497521.1">
    <property type="nucleotide sequence ID" value="NZ_JAOCQF010000005.1"/>
</dbReference>
<keyword evidence="2" id="KW-1185">Reference proteome</keyword>
<protein>
    <recommendedName>
        <fullName evidence="3">DUF721 domain-containing protein</fullName>
    </recommendedName>
</protein>
<reference evidence="2" key="1">
    <citation type="submission" date="2023-07" db="EMBL/GenBank/DDBJ databases">
        <title>Defluviimonas sediminis sp. nov., isolated from mangrove sediment.</title>
        <authorList>
            <person name="Liu L."/>
            <person name="Li J."/>
            <person name="Huang Y."/>
            <person name="Pan J."/>
            <person name="Li M."/>
        </authorList>
    </citation>
    <scope>NUCLEOTIDE SEQUENCE [LARGE SCALE GENOMIC DNA]</scope>
    <source>
        <strain evidence="2">FT324</strain>
    </source>
</reference>
<evidence type="ECO:0000313" key="2">
    <source>
        <dbReference type="Proteomes" id="UP001205601"/>
    </source>
</evidence>
<proteinExistence type="predicted"/>
<evidence type="ECO:0000313" key="1">
    <source>
        <dbReference type="EMBL" id="MCT8331610.1"/>
    </source>
</evidence>
<comment type="caution">
    <text evidence="1">The sequence shown here is derived from an EMBL/GenBank/DDBJ whole genome shotgun (WGS) entry which is preliminary data.</text>
</comment>
<dbReference type="EMBL" id="JAOCQF010000005">
    <property type="protein sequence ID" value="MCT8331610.1"/>
    <property type="molecule type" value="Genomic_DNA"/>
</dbReference>
<organism evidence="1 2">
    <name type="scientific">Albidovulum sediminis</name>
    <dbReference type="NCBI Taxonomy" id="3066345"/>
    <lineage>
        <taxon>Bacteria</taxon>
        <taxon>Pseudomonadati</taxon>
        <taxon>Pseudomonadota</taxon>
        <taxon>Alphaproteobacteria</taxon>
        <taxon>Rhodobacterales</taxon>
        <taxon>Paracoccaceae</taxon>
        <taxon>Albidovulum</taxon>
    </lineage>
</organism>